<dbReference type="InterPro" id="IPR023214">
    <property type="entry name" value="HAD_sf"/>
</dbReference>
<dbReference type="EMBL" id="QVLV01000003">
    <property type="protein sequence ID" value="RGE63450.1"/>
    <property type="molecule type" value="Genomic_DNA"/>
</dbReference>
<dbReference type="InterPro" id="IPR036412">
    <property type="entry name" value="HAD-like_sf"/>
</dbReference>
<evidence type="ECO:0000256" key="1">
    <source>
        <dbReference type="ARBA" id="ARBA00001946"/>
    </source>
</evidence>
<keyword evidence="3 5" id="KW-0378">Hydrolase</keyword>
<sequence>MGGSAAYGNGICRKGKSIKDGNRERGAVMFQLPEMILFDYGQTLIDETDYDTIRGNHAVLQRAVSNPRQINALQLQKLADELSEDMTELFGPEKRAFPGGEFSCASFNRYLYEYLDIKLDIPWNEVERIFWDHAAPGYPTAGMKQLLGFLHEKGIRTAVVSNMMKNSETLTLRINRFFPENHFEFIMTSCDYLFKKPHPRIFKMACAKAKLSAEKIWYCGDNLICDVKGSYQAGMSPVWYGACAKANQTLAEDIPYLTVMDWKELIQKIDRLIAKEER</sequence>
<dbReference type="InterPro" id="IPR041492">
    <property type="entry name" value="HAD_2"/>
</dbReference>
<protein>
    <submittedName>
        <fullName evidence="5">HAD family hydrolase</fullName>
    </submittedName>
</protein>
<evidence type="ECO:0000256" key="2">
    <source>
        <dbReference type="ARBA" id="ARBA00022723"/>
    </source>
</evidence>
<gene>
    <name evidence="5" type="ORF">DXC51_05675</name>
</gene>
<dbReference type="GO" id="GO:0044281">
    <property type="term" value="P:small molecule metabolic process"/>
    <property type="evidence" value="ECO:0007669"/>
    <property type="project" value="UniProtKB-ARBA"/>
</dbReference>
<dbReference type="InterPro" id="IPR006439">
    <property type="entry name" value="HAD-SF_hydro_IA"/>
</dbReference>
<reference evidence="5" key="1">
    <citation type="submission" date="2018-08" db="EMBL/GenBank/DDBJ databases">
        <title>A genome reference for cultivated species of the human gut microbiota.</title>
        <authorList>
            <person name="Zou Y."/>
            <person name="Xue W."/>
            <person name="Luo G."/>
        </authorList>
    </citation>
    <scope>NUCLEOTIDE SEQUENCE [LARGE SCALE GENOMIC DNA]</scope>
    <source>
        <strain evidence="5">TF05-5AC</strain>
    </source>
</reference>
<dbReference type="Proteomes" id="UP000260812">
    <property type="component" value="Unassembled WGS sequence"/>
</dbReference>
<organism evidence="5 6">
    <name type="scientific">Eisenbergiella massiliensis</name>
    <dbReference type="NCBI Taxonomy" id="1720294"/>
    <lineage>
        <taxon>Bacteria</taxon>
        <taxon>Bacillati</taxon>
        <taxon>Bacillota</taxon>
        <taxon>Clostridia</taxon>
        <taxon>Lachnospirales</taxon>
        <taxon>Lachnospiraceae</taxon>
        <taxon>Eisenbergiella</taxon>
    </lineage>
</organism>
<evidence type="ECO:0000313" key="5">
    <source>
        <dbReference type="EMBL" id="RGE63450.1"/>
    </source>
</evidence>
<dbReference type="Gene3D" id="3.40.50.1000">
    <property type="entry name" value="HAD superfamily/HAD-like"/>
    <property type="match status" value="1"/>
</dbReference>
<dbReference type="SFLD" id="SFLDS00003">
    <property type="entry name" value="Haloacid_Dehalogenase"/>
    <property type="match status" value="1"/>
</dbReference>
<dbReference type="Pfam" id="PF13419">
    <property type="entry name" value="HAD_2"/>
    <property type="match status" value="1"/>
</dbReference>
<dbReference type="GO" id="GO:0046872">
    <property type="term" value="F:metal ion binding"/>
    <property type="evidence" value="ECO:0007669"/>
    <property type="project" value="UniProtKB-KW"/>
</dbReference>
<evidence type="ECO:0000313" key="6">
    <source>
        <dbReference type="Proteomes" id="UP000260812"/>
    </source>
</evidence>
<dbReference type="PANTHER" id="PTHR46470">
    <property type="entry name" value="N-ACYLNEURAMINATE-9-PHOSPHATASE"/>
    <property type="match status" value="1"/>
</dbReference>
<dbReference type="SUPFAM" id="SSF56784">
    <property type="entry name" value="HAD-like"/>
    <property type="match status" value="1"/>
</dbReference>
<comment type="cofactor">
    <cofactor evidence="1">
        <name>Mg(2+)</name>
        <dbReference type="ChEBI" id="CHEBI:18420"/>
    </cofactor>
</comment>
<accession>A0A3E3I8S8</accession>
<dbReference type="NCBIfam" id="TIGR01549">
    <property type="entry name" value="HAD-SF-IA-v1"/>
    <property type="match status" value="1"/>
</dbReference>
<name>A0A3E3I8S8_9FIRM</name>
<keyword evidence="6" id="KW-1185">Reference proteome</keyword>
<keyword evidence="4" id="KW-0460">Magnesium</keyword>
<evidence type="ECO:0000256" key="3">
    <source>
        <dbReference type="ARBA" id="ARBA00022801"/>
    </source>
</evidence>
<keyword evidence="2" id="KW-0479">Metal-binding</keyword>
<dbReference type="AlphaFoldDB" id="A0A3E3I8S8"/>
<proteinExistence type="predicted"/>
<dbReference type="GO" id="GO:0016791">
    <property type="term" value="F:phosphatase activity"/>
    <property type="evidence" value="ECO:0007669"/>
    <property type="project" value="TreeGrafter"/>
</dbReference>
<evidence type="ECO:0000256" key="4">
    <source>
        <dbReference type="ARBA" id="ARBA00022842"/>
    </source>
</evidence>
<comment type="caution">
    <text evidence="5">The sequence shown here is derived from an EMBL/GenBank/DDBJ whole genome shotgun (WGS) entry which is preliminary data.</text>
</comment>
<dbReference type="SFLD" id="SFLDG01129">
    <property type="entry name" value="C1.5:_HAD__Beta-PGM__Phosphata"/>
    <property type="match status" value="1"/>
</dbReference>
<dbReference type="InterPro" id="IPR051400">
    <property type="entry name" value="HAD-like_hydrolase"/>
</dbReference>
<dbReference type="PANTHER" id="PTHR46470:SF2">
    <property type="entry name" value="GLYCERALDEHYDE 3-PHOSPHATE PHOSPHATASE"/>
    <property type="match status" value="1"/>
</dbReference>